<gene>
    <name evidence="2" type="ORF">ACFYXI_08005</name>
</gene>
<evidence type="ECO:0000313" key="2">
    <source>
        <dbReference type="EMBL" id="MFF3665524.1"/>
    </source>
</evidence>
<keyword evidence="3" id="KW-1185">Reference proteome</keyword>
<reference evidence="2 3" key="1">
    <citation type="submission" date="2024-10" db="EMBL/GenBank/DDBJ databases">
        <title>The Natural Products Discovery Center: Release of the First 8490 Sequenced Strains for Exploring Actinobacteria Biosynthetic Diversity.</title>
        <authorList>
            <person name="Kalkreuter E."/>
            <person name="Kautsar S.A."/>
            <person name="Yang D."/>
            <person name="Bader C.D."/>
            <person name="Teijaro C.N."/>
            <person name="Fluegel L."/>
            <person name="Davis C.M."/>
            <person name="Simpson J.R."/>
            <person name="Lauterbach L."/>
            <person name="Steele A.D."/>
            <person name="Gui C."/>
            <person name="Meng S."/>
            <person name="Li G."/>
            <person name="Viehrig K."/>
            <person name="Ye F."/>
            <person name="Su P."/>
            <person name="Kiefer A.F."/>
            <person name="Nichols A."/>
            <person name="Cepeda A.J."/>
            <person name="Yan W."/>
            <person name="Fan B."/>
            <person name="Jiang Y."/>
            <person name="Adhikari A."/>
            <person name="Zheng C.-J."/>
            <person name="Schuster L."/>
            <person name="Cowan T.M."/>
            <person name="Smanski M.J."/>
            <person name="Chevrette M.G."/>
            <person name="De Carvalho L.P.S."/>
            <person name="Shen B."/>
        </authorList>
    </citation>
    <scope>NUCLEOTIDE SEQUENCE [LARGE SCALE GENOMIC DNA]</scope>
    <source>
        <strain evidence="2 3">NPDC002173</strain>
    </source>
</reference>
<organism evidence="2 3">
    <name type="scientific">Microtetraspora malaysiensis</name>
    <dbReference type="NCBI Taxonomy" id="161358"/>
    <lineage>
        <taxon>Bacteria</taxon>
        <taxon>Bacillati</taxon>
        <taxon>Actinomycetota</taxon>
        <taxon>Actinomycetes</taxon>
        <taxon>Streptosporangiales</taxon>
        <taxon>Streptosporangiaceae</taxon>
        <taxon>Microtetraspora</taxon>
    </lineage>
</organism>
<name>A0ABW6SKN8_9ACTN</name>
<dbReference type="RefSeq" id="WP_387409542.1">
    <property type="nucleotide sequence ID" value="NZ_JBIASD010000004.1"/>
</dbReference>
<dbReference type="EMBL" id="JBIASD010000004">
    <property type="protein sequence ID" value="MFF3665524.1"/>
    <property type="molecule type" value="Genomic_DNA"/>
</dbReference>
<comment type="caution">
    <text evidence="2">The sequence shown here is derived from an EMBL/GenBank/DDBJ whole genome shotgun (WGS) entry which is preliminary data.</text>
</comment>
<feature type="region of interest" description="Disordered" evidence="1">
    <location>
        <begin position="81"/>
        <end position="112"/>
    </location>
</feature>
<protein>
    <submittedName>
        <fullName evidence="2">Uncharacterized protein</fullName>
    </submittedName>
</protein>
<evidence type="ECO:0000256" key="1">
    <source>
        <dbReference type="SAM" id="MobiDB-lite"/>
    </source>
</evidence>
<proteinExistence type="predicted"/>
<dbReference type="Proteomes" id="UP001602013">
    <property type="component" value="Unassembled WGS sequence"/>
</dbReference>
<sequence>MTNPSAPPLARTQPGPATHNDAEPGQATLPRGWRMMRSTGGHLYATRDERFPPSAEAAGAFRTVDGSDEYELATAAAAQEATARQAPPLPEPVPLDEIIRPILGSDSGWDAT</sequence>
<feature type="region of interest" description="Disordered" evidence="1">
    <location>
        <begin position="1"/>
        <end position="34"/>
    </location>
</feature>
<accession>A0ABW6SKN8</accession>
<evidence type="ECO:0000313" key="3">
    <source>
        <dbReference type="Proteomes" id="UP001602013"/>
    </source>
</evidence>